<dbReference type="SUPFAM" id="SSF50022">
    <property type="entry name" value="ISP domain"/>
    <property type="match status" value="1"/>
</dbReference>
<evidence type="ECO:0000256" key="1">
    <source>
        <dbReference type="ARBA" id="ARBA00022714"/>
    </source>
</evidence>
<accession>A0ABZ1HQT8</accession>
<sequence length="473" mass="53579">MHEVAMLRREDNERATRTGPGTPLGQLMRAYWQPVALVSEMSDERPVKAIRIMSEDLVLFRRDDDSAPDLPGADDDGTERPQGSVGAGSGTWGLVGRYCAHRGVDLSYGRRENGGLRCLYHGWLYGPDGRCLEQPAEPEHSNFAAKVRIPSYPCAERNGIVFAYLGTGDPPPFPAYDCFRAPEEYTFAFKGWWECNWLQGVEGGIDPSHVSFLHRFVGEDPREVYGQQFSEKVEGTGKKLSELVGDNFRPDIEVERAEHGLRVFALRELTEDVRHVRITNLVFPNAFVVPFGNGKVFCQWHVPIDDENHYWFMILYDFEEVTDKDTLLAQRLAEVSLPDYRPLRNRSNDWGFDPKEQRELTYTGMGLDINVHDQWAVESMGPVQDRTVERLGVSDRAVTANRRLLLKAIASFESGNPVPGLPLDARQAEELTGPLAIDTITPADGWEETWRRRESERRARSPWAGREVTGAQR</sequence>
<feature type="compositionally biased region" description="Basic and acidic residues" evidence="6">
    <location>
        <begin position="1"/>
        <end position="16"/>
    </location>
</feature>
<feature type="region of interest" description="Disordered" evidence="6">
    <location>
        <begin position="63"/>
        <end position="88"/>
    </location>
</feature>
<dbReference type="Pfam" id="PF00355">
    <property type="entry name" value="Rieske"/>
    <property type="match status" value="1"/>
</dbReference>
<evidence type="ECO:0000256" key="6">
    <source>
        <dbReference type="SAM" id="MobiDB-lite"/>
    </source>
</evidence>
<protein>
    <submittedName>
        <fullName evidence="8">Aromatic ring-hydroxylating dioxygenase subunit alpha</fullName>
    </submittedName>
</protein>
<dbReference type="SUPFAM" id="SSF55961">
    <property type="entry name" value="Bet v1-like"/>
    <property type="match status" value="1"/>
</dbReference>
<dbReference type="PANTHER" id="PTHR21266:SF59">
    <property type="entry name" value="BLR4922 PROTEIN"/>
    <property type="match status" value="1"/>
</dbReference>
<evidence type="ECO:0000256" key="2">
    <source>
        <dbReference type="ARBA" id="ARBA00022723"/>
    </source>
</evidence>
<dbReference type="InterPro" id="IPR015881">
    <property type="entry name" value="ARHD_Rieske_2Fe_2S"/>
</dbReference>
<reference evidence="8 9" key="1">
    <citation type="submission" date="2022-10" db="EMBL/GenBank/DDBJ databases">
        <title>The complete genomes of actinobacterial strains from the NBC collection.</title>
        <authorList>
            <person name="Joergensen T.S."/>
            <person name="Alvarez Arevalo M."/>
            <person name="Sterndorff E.B."/>
            <person name="Faurdal D."/>
            <person name="Vuksanovic O."/>
            <person name="Mourched A.-S."/>
            <person name="Charusanti P."/>
            <person name="Shaw S."/>
            <person name="Blin K."/>
            <person name="Weber T."/>
        </authorList>
    </citation>
    <scope>NUCLEOTIDE SEQUENCE [LARGE SCALE GENOMIC DNA]</scope>
    <source>
        <strain evidence="8 9">NBC 01752</strain>
    </source>
</reference>
<dbReference type="Proteomes" id="UP001340816">
    <property type="component" value="Chromosome"/>
</dbReference>
<keyword evidence="3" id="KW-0560">Oxidoreductase</keyword>
<evidence type="ECO:0000256" key="5">
    <source>
        <dbReference type="ARBA" id="ARBA00023014"/>
    </source>
</evidence>
<gene>
    <name evidence="8" type="ORF">OHB35_45565</name>
</gene>
<evidence type="ECO:0000256" key="3">
    <source>
        <dbReference type="ARBA" id="ARBA00023002"/>
    </source>
</evidence>
<proteinExistence type="predicted"/>
<dbReference type="CDD" id="cd08878">
    <property type="entry name" value="RHO_alpha_C_DMO-like"/>
    <property type="match status" value="1"/>
</dbReference>
<dbReference type="PANTHER" id="PTHR21266">
    <property type="entry name" value="IRON-SULFUR DOMAIN CONTAINING PROTEIN"/>
    <property type="match status" value="1"/>
</dbReference>
<feature type="compositionally biased region" description="Basic and acidic residues" evidence="6">
    <location>
        <begin position="448"/>
        <end position="459"/>
    </location>
</feature>
<feature type="region of interest" description="Disordered" evidence="6">
    <location>
        <begin position="1"/>
        <end position="22"/>
    </location>
</feature>
<organism evidence="8 9">
    <name type="scientific">Streptomyces phaeochromogenes</name>
    <dbReference type="NCBI Taxonomy" id="1923"/>
    <lineage>
        <taxon>Bacteria</taxon>
        <taxon>Bacillati</taxon>
        <taxon>Actinomycetota</taxon>
        <taxon>Actinomycetes</taxon>
        <taxon>Kitasatosporales</taxon>
        <taxon>Streptomycetaceae</taxon>
        <taxon>Streptomyces</taxon>
        <taxon>Streptomyces phaeochromogenes group</taxon>
    </lineage>
</organism>
<dbReference type="RefSeq" id="WP_326761820.1">
    <property type="nucleotide sequence ID" value="NZ_CP109135.1"/>
</dbReference>
<evidence type="ECO:0000256" key="4">
    <source>
        <dbReference type="ARBA" id="ARBA00023004"/>
    </source>
</evidence>
<keyword evidence="8" id="KW-0223">Dioxygenase</keyword>
<dbReference type="InterPro" id="IPR036922">
    <property type="entry name" value="Rieske_2Fe-2S_sf"/>
</dbReference>
<feature type="region of interest" description="Disordered" evidence="6">
    <location>
        <begin position="442"/>
        <end position="473"/>
    </location>
</feature>
<dbReference type="InterPro" id="IPR050584">
    <property type="entry name" value="Cholesterol_7-desaturase"/>
</dbReference>
<keyword evidence="9" id="KW-1185">Reference proteome</keyword>
<keyword evidence="4" id="KW-0408">Iron</keyword>
<dbReference type="GO" id="GO:0051213">
    <property type="term" value="F:dioxygenase activity"/>
    <property type="evidence" value="ECO:0007669"/>
    <property type="project" value="UniProtKB-KW"/>
</dbReference>
<dbReference type="Gene3D" id="2.102.10.10">
    <property type="entry name" value="Rieske [2Fe-2S] iron-sulphur domain"/>
    <property type="match status" value="1"/>
</dbReference>
<name>A0ABZ1HQT8_STRPH</name>
<dbReference type="EMBL" id="CP109135">
    <property type="protein sequence ID" value="WSD19922.1"/>
    <property type="molecule type" value="Genomic_DNA"/>
</dbReference>
<dbReference type="PROSITE" id="PS00570">
    <property type="entry name" value="RING_HYDROXYL_ALPHA"/>
    <property type="match status" value="1"/>
</dbReference>
<evidence type="ECO:0000313" key="8">
    <source>
        <dbReference type="EMBL" id="WSD19922.1"/>
    </source>
</evidence>
<keyword evidence="1" id="KW-0001">2Fe-2S</keyword>
<feature type="domain" description="Rieske" evidence="7">
    <location>
        <begin position="32"/>
        <end position="163"/>
    </location>
</feature>
<dbReference type="Gene3D" id="3.90.380.10">
    <property type="entry name" value="Naphthalene 1,2-dioxygenase Alpha Subunit, Chain A, domain 1"/>
    <property type="match status" value="1"/>
</dbReference>
<dbReference type="Pfam" id="PF19301">
    <property type="entry name" value="LigXa_C"/>
    <property type="match status" value="1"/>
</dbReference>
<evidence type="ECO:0000259" key="7">
    <source>
        <dbReference type="PROSITE" id="PS51296"/>
    </source>
</evidence>
<keyword evidence="2" id="KW-0479">Metal-binding</keyword>
<dbReference type="PROSITE" id="PS51296">
    <property type="entry name" value="RIESKE"/>
    <property type="match status" value="1"/>
</dbReference>
<keyword evidence="5" id="KW-0411">Iron-sulfur</keyword>
<dbReference type="InterPro" id="IPR045623">
    <property type="entry name" value="LigXa_C"/>
</dbReference>
<evidence type="ECO:0000313" key="9">
    <source>
        <dbReference type="Proteomes" id="UP001340816"/>
    </source>
</evidence>
<dbReference type="InterPro" id="IPR017941">
    <property type="entry name" value="Rieske_2Fe-2S"/>
</dbReference>